<keyword evidence="2" id="KW-0689">Ribosomal protein</keyword>
<sequence length="54" mass="6202">GSWRRPHRCHPRVRGVQAAELSDQEVQAQQSRSHRDEQVLPVVPQAHRASRDPV</sequence>
<gene>
    <name evidence="2" type="ORF">AVDCRST_MAG65-1961</name>
</gene>
<protein>
    <submittedName>
        <fullName evidence="2">LSU ribosomal protein L33p @ LSU ribosomal protein L33p, zinc-dependent</fullName>
    </submittedName>
</protein>
<dbReference type="GO" id="GO:0005840">
    <property type="term" value="C:ribosome"/>
    <property type="evidence" value="ECO:0007669"/>
    <property type="project" value="UniProtKB-KW"/>
</dbReference>
<organism evidence="2">
    <name type="scientific">uncultured Solirubrobacteraceae bacterium</name>
    <dbReference type="NCBI Taxonomy" id="1162706"/>
    <lineage>
        <taxon>Bacteria</taxon>
        <taxon>Bacillati</taxon>
        <taxon>Actinomycetota</taxon>
        <taxon>Thermoleophilia</taxon>
        <taxon>Solirubrobacterales</taxon>
        <taxon>Solirubrobacteraceae</taxon>
        <taxon>environmental samples</taxon>
    </lineage>
</organism>
<evidence type="ECO:0000313" key="2">
    <source>
        <dbReference type="EMBL" id="CAA9489781.1"/>
    </source>
</evidence>
<name>A0A6J4SBE4_9ACTN</name>
<dbReference type="AlphaFoldDB" id="A0A6J4SBE4"/>
<feature type="non-terminal residue" evidence="2">
    <location>
        <position position="54"/>
    </location>
</feature>
<feature type="compositionally biased region" description="Basic residues" evidence="1">
    <location>
        <begin position="1"/>
        <end position="13"/>
    </location>
</feature>
<proteinExistence type="predicted"/>
<dbReference type="EMBL" id="CADCVL010000350">
    <property type="protein sequence ID" value="CAA9489781.1"/>
    <property type="molecule type" value="Genomic_DNA"/>
</dbReference>
<evidence type="ECO:0000256" key="1">
    <source>
        <dbReference type="SAM" id="MobiDB-lite"/>
    </source>
</evidence>
<reference evidence="2" key="1">
    <citation type="submission" date="2020-02" db="EMBL/GenBank/DDBJ databases">
        <authorList>
            <person name="Meier V. D."/>
        </authorList>
    </citation>
    <scope>NUCLEOTIDE SEQUENCE</scope>
    <source>
        <strain evidence="2">AVDCRST_MAG65</strain>
    </source>
</reference>
<keyword evidence="2" id="KW-0687">Ribonucleoprotein</keyword>
<feature type="region of interest" description="Disordered" evidence="1">
    <location>
        <begin position="1"/>
        <end position="54"/>
    </location>
</feature>
<accession>A0A6J4SBE4</accession>
<feature type="non-terminal residue" evidence="2">
    <location>
        <position position="1"/>
    </location>
</feature>